<protein>
    <recommendedName>
        <fullName evidence="3">Sec translocon accessory complex subunit YajC</fullName>
    </recommendedName>
</protein>
<keyword evidence="9" id="KW-0811">Translocation</keyword>
<keyword evidence="5" id="KW-1003">Cell membrane</keyword>
<evidence type="ECO:0000256" key="7">
    <source>
        <dbReference type="ARBA" id="ARBA00022927"/>
    </source>
</evidence>
<evidence type="ECO:0000256" key="2">
    <source>
        <dbReference type="ARBA" id="ARBA00006742"/>
    </source>
</evidence>
<sequence length="117" mass="12551">MISFDVISSAYAQSAGPAGAAGGLMSFLPLILMFGVLYFLAIRPQMKRQKEHKAMIEAIQKGDEVITTGGLLGKISKLDDAYLTLDVATLGDKPVEVLVQRASVQTVLPRGTIKDSR</sequence>
<evidence type="ECO:0000256" key="8">
    <source>
        <dbReference type="ARBA" id="ARBA00022989"/>
    </source>
</evidence>
<evidence type="ECO:0000256" key="6">
    <source>
        <dbReference type="ARBA" id="ARBA00022692"/>
    </source>
</evidence>
<evidence type="ECO:0000313" key="13">
    <source>
        <dbReference type="Proteomes" id="UP001156664"/>
    </source>
</evidence>
<keyword evidence="6 11" id="KW-0812">Transmembrane</keyword>
<keyword evidence="8 11" id="KW-1133">Transmembrane helix</keyword>
<dbReference type="InterPro" id="IPR003849">
    <property type="entry name" value="Preprotein_translocase_YajC"/>
</dbReference>
<comment type="subcellular location">
    <subcellularLocation>
        <location evidence="1">Cell membrane</location>
        <topology evidence="1">Single-pass membrane protein</topology>
    </subcellularLocation>
</comment>
<dbReference type="PANTHER" id="PTHR33909">
    <property type="entry name" value="SEC TRANSLOCON ACCESSORY COMPLEX SUBUNIT YAJC"/>
    <property type="match status" value="1"/>
</dbReference>
<dbReference type="Pfam" id="PF02699">
    <property type="entry name" value="YajC"/>
    <property type="match status" value="1"/>
</dbReference>
<proteinExistence type="inferred from homology"/>
<feature type="transmembrane region" description="Helical" evidence="11">
    <location>
        <begin position="20"/>
        <end position="41"/>
    </location>
</feature>
<evidence type="ECO:0000256" key="9">
    <source>
        <dbReference type="ARBA" id="ARBA00023010"/>
    </source>
</evidence>
<dbReference type="Proteomes" id="UP001156664">
    <property type="component" value="Unassembled WGS sequence"/>
</dbReference>
<comment type="caution">
    <text evidence="12">The sequence shown here is derived from an EMBL/GenBank/DDBJ whole genome shotgun (WGS) entry which is preliminary data.</text>
</comment>
<evidence type="ECO:0000256" key="11">
    <source>
        <dbReference type="SAM" id="Phobius"/>
    </source>
</evidence>
<dbReference type="PRINTS" id="PR01853">
    <property type="entry name" value="YAJCTRNLCASE"/>
</dbReference>
<name>A0ABQ5YMX0_9BURK</name>
<dbReference type="PANTHER" id="PTHR33909:SF1">
    <property type="entry name" value="SEC TRANSLOCON ACCESSORY COMPLEX SUBUNIT YAJC"/>
    <property type="match status" value="1"/>
</dbReference>
<evidence type="ECO:0000256" key="5">
    <source>
        <dbReference type="ARBA" id="ARBA00022475"/>
    </source>
</evidence>
<dbReference type="NCBIfam" id="TIGR00739">
    <property type="entry name" value="yajC"/>
    <property type="match status" value="1"/>
</dbReference>
<evidence type="ECO:0000256" key="1">
    <source>
        <dbReference type="ARBA" id="ARBA00004162"/>
    </source>
</evidence>
<keyword evidence="4" id="KW-0813">Transport</keyword>
<organism evidence="12 13">
    <name type="scientific">Limnobacter litoralis</name>
    <dbReference type="NCBI Taxonomy" id="481366"/>
    <lineage>
        <taxon>Bacteria</taxon>
        <taxon>Pseudomonadati</taxon>
        <taxon>Pseudomonadota</taxon>
        <taxon>Betaproteobacteria</taxon>
        <taxon>Burkholderiales</taxon>
        <taxon>Burkholderiaceae</taxon>
        <taxon>Limnobacter</taxon>
    </lineage>
</organism>
<reference evidence="13" key="1">
    <citation type="journal article" date="2019" name="Int. J. Syst. Evol. Microbiol.">
        <title>The Global Catalogue of Microorganisms (GCM) 10K type strain sequencing project: providing services to taxonomists for standard genome sequencing and annotation.</title>
        <authorList>
            <consortium name="The Broad Institute Genomics Platform"/>
            <consortium name="The Broad Institute Genome Sequencing Center for Infectious Disease"/>
            <person name="Wu L."/>
            <person name="Ma J."/>
        </authorList>
    </citation>
    <scope>NUCLEOTIDE SEQUENCE [LARGE SCALE GENOMIC DNA]</scope>
    <source>
        <strain evidence="13">NBRC 105857</strain>
    </source>
</reference>
<accession>A0ABQ5YMX0</accession>
<keyword evidence="10 11" id="KW-0472">Membrane</keyword>
<comment type="similarity">
    <text evidence="2">Belongs to the YajC family.</text>
</comment>
<evidence type="ECO:0000256" key="10">
    <source>
        <dbReference type="ARBA" id="ARBA00023136"/>
    </source>
</evidence>
<evidence type="ECO:0000256" key="4">
    <source>
        <dbReference type="ARBA" id="ARBA00022448"/>
    </source>
</evidence>
<gene>
    <name evidence="12" type="ORF">GCM10007875_02370</name>
</gene>
<dbReference type="EMBL" id="BSOJ01000004">
    <property type="protein sequence ID" value="GLR25150.1"/>
    <property type="molecule type" value="Genomic_DNA"/>
</dbReference>
<keyword evidence="7" id="KW-0653">Protein transport</keyword>
<dbReference type="SMART" id="SM01323">
    <property type="entry name" value="YajC"/>
    <property type="match status" value="1"/>
</dbReference>
<evidence type="ECO:0000256" key="3">
    <source>
        <dbReference type="ARBA" id="ARBA00014962"/>
    </source>
</evidence>
<keyword evidence="13" id="KW-1185">Reference proteome</keyword>
<evidence type="ECO:0000313" key="12">
    <source>
        <dbReference type="EMBL" id="GLR25150.1"/>
    </source>
</evidence>